<gene>
    <name evidence="2" type="ORF">AQI88_33900</name>
</gene>
<dbReference type="Proteomes" id="UP000054241">
    <property type="component" value="Unassembled WGS sequence"/>
</dbReference>
<dbReference type="RefSeq" id="WP_067006757.1">
    <property type="nucleotide sequence ID" value="NZ_BNDU01000006.1"/>
</dbReference>
<dbReference type="PROSITE" id="PS51318">
    <property type="entry name" value="TAT"/>
    <property type="match status" value="1"/>
</dbReference>
<dbReference type="AlphaFoldDB" id="A0A117PUD7"/>
<dbReference type="OrthoDB" id="4350624at2"/>
<sequence>MTGKRTATGAALAAGALAVAGLAFAPTAAAVTPQTATINASCGIFGGGAATLTATQSGTSATVTLTSSAVKAPVAVAADSITSKLTLVKASGGTTVFTGTKNPAMAAGDPVSAGPLSGTVASGDSLEAYGGSLQMTIFGINVTCTATGKQSPGPFVFD</sequence>
<feature type="signal peptide" evidence="1">
    <location>
        <begin position="1"/>
        <end position="25"/>
    </location>
</feature>
<protein>
    <submittedName>
        <fullName evidence="2">Uncharacterized protein</fullName>
    </submittedName>
</protein>
<evidence type="ECO:0000256" key="1">
    <source>
        <dbReference type="SAM" id="SignalP"/>
    </source>
</evidence>
<feature type="chain" id="PRO_5038346924" evidence="1">
    <location>
        <begin position="26"/>
        <end position="158"/>
    </location>
</feature>
<accession>A0A117PUD7</accession>
<keyword evidence="1" id="KW-0732">Signal</keyword>
<dbReference type="EMBL" id="LMWL01000066">
    <property type="protein sequence ID" value="KUM91988.1"/>
    <property type="molecule type" value="Genomic_DNA"/>
</dbReference>
<dbReference type="InterPro" id="IPR006311">
    <property type="entry name" value="TAT_signal"/>
</dbReference>
<evidence type="ECO:0000313" key="2">
    <source>
        <dbReference type="EMBL" id="KUM91988.1"/>
    </source>
</evidence>
<organism evidence="2 3">
    <name type="scientific">Streptomyces cellostaticus</name>
    <dbReference type="NCBI Taxonomy" id="67285"/>
    <lineage>
        <taxon>Bacteria</taxon>
        <taxon>Bacillati</taxon>
        <taxon>Actinomycetota</taxon>
        <taxon>Actinomycetes</taxon>
        <taxon>Kitasatosporales</taxon>
        <taxon>Streptomycetaceae</taxon>
        <taxon>Streptomyces</taxon>
    </lineage>
</organism>
<proteinExistence type="predicted"/>
<comment type="caution">
    <text evidence="2">The sequence shown here is derived from an EMBL/GenBank/DDBJ whole genome shotgun (WGS) entry which is preliminary data.</text>
</comment>
<evidence type="ECO:0000313" key="3">
    <source>
        <dbReference type="Proteomes" id="UP000054241"/>
    </source>
</evidence>
<keyword evidence="3" id="KW-1185">Reference proteome</keyword>
<name>A0A117PUD7_9ACTN</name>
<dbReference type="STRING" id="67285.AQI88_33900"/>
<reference evidence="2 3" key="1">
    <citation type="submission" date="2015-10" db="EMBL/GenBank/DDBJ databases">
        <title>Draft genome sequence of Streptomyces cellostaticus DSM 40189, type strain for the species Streptomyces cellostaticus.</title>
        <authorList>
            <person name="Ruckert C."/>
            <person name="Winkler A."/>
            <person name="Kalinowski J."/>
            <person name="Kampfer P."/>
            <person name="Glaeser S."/>
        </authorList>
    </citation>
    <scope>NUCLEOTIDE SEQUENCE [LARGE SCALE GENOMIC DNA]</scope>
    <source>
        <strain evidence="2 3">DSM 40189</strain>
    </source>
</reference>